<evidence type="ECO:0000256" key="2">
    <source>
        <dbReference type="ARBA" id="ARBA00022679"/>
    </source>
</evidence>
<accession>A0A0G4P719</accession>
<dbReference type="STRING" id="1429867.A0A0G4P719"/>
<name>A0A0G4P719_PENC3</name>
<dbReference type="GO" id="GO:0045547">
    <property type="term" value="F:ditrans,polycis-polyprenyl diphosphate synthase [(2E,6E)-farnesyl diphosphate specific] activity"/>
    <property type="evidence" value="ECO:0007669"/>
    <property type="project" value="TreeGrafter"/>
</dbReference>
<dbReference type="Proteomes" id="UP000053732">
    <property type="component" value="Unassembled WGS sequence"/>
</dbReference>
<dbReference type="GO" id="GO:0016094">
    <property type="term" value="P:polyprenol biosynthetic process"/>
    <property type="evidence" value="ECO:0007669"/>
    <property type="project" value="TreeGrafter"/>
</dbReference>
<dbReference type="GO" id="GO:1904423">
    <property type="term" value="C:dehydrodolichyl diphosphate synthase complex"/>
    <property type="evidence" value="ECO:0007669"/>
    <property type="project" value="TreeGrafter"/>
</dbReference>
<reference evidence="4 5" key="1">
    <citation type="journal article" date="2014" name="Nat. Commun.">
        <title>Multiple recent horizontal transfers of a large genomic region in cheese making fungi.</title>
        <authorList>
            <person name="Cheeseman K."/>
            <person name="Ropars J."/>
            <person name="Renault P."/>
            <person name="Dupont J."/>
            <person name="Gouzy J."/>
            <person name="Branca A."/>
            <person name="Abraham A.L."/>
            <person name="Ceppi M."/>
            <person name="Conseiller E."/>
            <person name="Debuchy R."/>
            <person name="Malagnac F."/>
            <person name="Goarin A."/>
            <person name="Silar P."/>
            <person name="Lacoste S."/>
            <person name="Sallet E."/>
            <person name="Bensimon A."/>
            <person name="Giraud T."/>
            <person name="Brygoo Y."/>
        </authorList>
    </citation>
    <scope>NUCLEOTIDE SEQUENCE [LARGE SCALE GENOMIC DNA]</scope>
    <source>
        <strain evidence="5">FM 013</strain>
    </source>
</reference>
<evidence type="ECO:0000313" key="4">
    <source>
        <dbReference type="EMBL" id="CRL22111.1"/>
    </source>
</evidence>
<keyword evidence="2 3" id="KW-0808">Transferase</keyword>
<proteinExistence type="inferred from homology"/>
<dbReference type="PROSITE" id="PS01066">
    <property type="entry name" value="UPP_SYNTHASE"/>
    <property type="match status" value="1"/>
</dbReference>
<dbReference type="SUPFAM" id="SSF64005">
    <property type="entry name" value="Undecaprenyl diphosphate synthase"/>
    <property type="match status" value="1"/>
</dbReference>
<dbReference type="EMBL" id="HG793140">
    <property type="protein sequence ID" value="CRL22111.1"/>
    <property type="molecule type" value="Genomic_DNA"/>
</dbReference>
<dbReference type="CDD" id="cd00475">
    <property type="entry name" value="Cis_IPPS"/>
    <property type="match status" value="1"/>
</dbReference>
<dbReference type="InterPro" id="IPR036424">
    <property type="entry name" value="UPP_synth-like_sf"/>
</dbReference>
<evidence type="ECO:0000256" key="3">
    <source>
        <dbReference type="RuleBase" id="RU363018"/>
    </source>
</evidence>
<sequence>MHIFQVVYKYLEYVFIYINQFVLETLAQGPIPQHVAFIMDGNRRYAKDNSISMAAGYLAGAKALVKVLDTCFDCGVNVISLYAFSLENFNRPKEQIDVLMKLLEGTLGELGENDPLVKKHNLQIRVLGRLELLEDHVLRAISKTMHATKNNRGKIVNVCVAYTGRDEIASAIRETVAGSGFPSKITAKSLTENMFMGFPPLDILIRTSGVYRLSDFMLWQCHQDTDIEVVAMNWPDFGRWDIGLIFLKWQSRKRALAYV</sequence>
<evidence type="ECO:0000313" key="5">
    <source>
        <dbReference type="Proteomes" id="UP000053732"/>
    </source>
</evidence>
<dbReference type="PANTHER" id="PTHR10291">
    <property type="entry name" value="DEHYDRODOLICHYL DIPHOSPHATE SYNTHASE FAMILY MEMBER"/>
    <property type="match status" value="1"/>
</dbReference>
<gene>
    <name evidence="4" type="ORF">PCAMFM013_S007g000092</name>
</gene>
<dbReference type="GO" id="GO:0005783">
    <property type="term" value="C:endoplasmic reticulum"/>
    <property type="evidence" value="ECO:0007669"/>
    <property type="project" value="TreeGrafter"/>
</dbReference>
<keyword evidence="5" id="KW-1185">Reference proteome</keyword>
<dbReference type="GO" id="GO:0005811">
    <property type="term" value="C:lipid droplet"/>
    <property type="evidence" value="ECO:0007669"/>
    <property type="project" value="TreeGrafter"/>
</dbReference>
<protein>
    <recommendedName>
        <fullName evidence="3">Alkyl transferase</fullName>
        <ecNumber evidence="3">2.5.1.-</ecNumber>
    </recommendedName>
</protein>
<dbReference type="NCBIfam" id="TIGR00055">
    <property type="entry name" value="uppS"/>
    <property type="match status" value="1"/>
</dbReference>
<dbReference type="InterPro" id="IPR018520">
    <property type="entry name" value="UPP_synth-like_CS"/>
</dbReference>
<dbReference type="Gene3D" id="3.40.1180.10">
    <property type="entry name" value="Decaprenyl diphosphate synthase-like"/>
    <property type="match status" value="1"/>
</dbReference>
<dbReference type="PANTHER" id="PTHR10291:SF43">
    <property type="entry name" value="DEHYDRODOLICHYL DIPHOSPHATE SYNTHASE COMPLEX SUBUNIT DHDDS"/>
    <property type="match status" value="1"/>
</dbReference>
<dbReference type="AlphaFoldDB" id="A0A0G4P719"/>
<evidence type="ECO:0000256" key="1">
    <source>
        <dbReference type="ARBA" id="ARBA00005432"/>
    </source>
</evidence>
<dbReference type="Pfam" id="PF01255">
    <property type="entry name" value="Prenyltransf"/>
    <property type="match status" value="1"/>
</dbReference>
<dbReference type="HAMAP" id="MF_01139">
    <property type="entry name" value="ISPT"/>
    <property type="match status" value="1"/>
</dbReference>
<dbReference type="InterPro" id="IPR001441">
    <property type="entry name" value="UPP_synth-like"/>
</dbReference>
<comment type="similarity">
    <text evidence="1 3">Belongs to the UPP synthase family.</text>
</comment>
<dbReference type="GO" id="GO:0016020">
    <property type="term" value="C:membrane"/>
    <property type="evidence" value="ECO:0007669"/>
    <property type="project" value="TreeGrafter"/>
</dbReference>
<dbReference type="EC" id="2.5.1.-" evidence="3"/>
<organism evidence="4 5">
    <name type="scientific">Penicillium camemberti (strain FM 013)</name>
    <dbReference type="NCBI Taxonomy" id="1429867"/>
    <lineage>
        <taxon>Eukaryota</taxon>
        <taxon>Fungi</taxon>
        <taxon>Dikarya</taxon>
        <taxon>Ascomycota</taxon>
        <taxon>Pezizomycotina</taxon>
        <taxon>Eurotiomycetes</taxon>
        <taxon>Eurotiomycetidae</taxon>
        <taxon>Eurotiales</taxon>
        <taxon>Aspergillaceae</taxon>
        <taxon>Penicillium</taxon>
    </lineage>
</organism>